<keyword evidence="10" id="KW-0966">Cell projection</keyword>
<dbReference type="HOGENOM" id="CLU_010131_0_0_1"/>
<protein>
    <recommendedName>
        <fullName evidence="14">Tubulin polyglutamylase TTLL1</fullName>
    </recommendedName>
</protein>
<dbReference type="GO" id="GO:0036064">
    <property type="term" value="C:ciliary basal body"/>
    <property type="evidence" value="ECO:0000318"/>
    <property type="project" value="GO_Central"/>
</dbReference>
<proteinExistence type="inferred from homology"/>
<dbReference type="KEGG" id="isc:8038194"/>
<dbReference type="GO" id="GO:0005874">
    <property type="term" value="C:microtubule"/>
    <property type="evidence" value="ECO:0007669"/>
    <property type="project" value="UniProtKB-KW"/>
</dbReference>
<dbReference type="EMBL" id="ABJB010481219">
    <property type="status" value="NOT_ANNOTATED_CDS"/>
    <property type="molecule type" value="Genomic_DNA"/>
</dbReference>
<dbReference type="VEuPathDB" id="VectorBase:ISCP_031370"/>
<comment type="subcellular location">
    <subcellularLocation>
        <location evidence="1">Cytoplasm</location>
        <location evidence="1">Cytoskeleton</location>
        <location evidence="1">Cilium basal body</location>
    </subcellularLocation>
</comment>
<dbReference type="PANTHER" id="PTHR12241:SF31">
    <property type="entry name" value="POLYGLUTAMYLASE COMPLEX SUBUNIT TTLL1"/>
    <property type="match status" value="1"/>
</dbReference>
<dbReference type="Gene3D" id="3.30.470.20">
    <property type="entry name" value="ATP-grasp fold, B domain"/>
    <property type="match status" value="1"/>
</dbReference>
<organism>
    <name type="scientific">Ixodes scapularis</name>
    <name type="common">Black-legged tick</name>
    <name type="synonym">Deer tick</name>
    <dbReference type="NCBI Taxonomy" id="6945"/>
    <lineage>
        <taxon>Eukaryota</taxon>
        <taxon>Metazoa</taxon>
        <taxon>Ecdysozoa</taxon>
        <taxon>Arthropoda</taxon>
        <taxon>Chelicerata</taxon>
        <taxon>Arachnida</taxon>
        <taxon>Acari</taxon>
        <taxon>Parasitiformes</taxon>
        <taxon>Ixodida</taxon>
        <taxon>Ixodoidea</taxon>
        <taxon>Ixodidae</taxon>
        <taxon>Ixodinae</taxon>
        <taxon>Ixodes</taxon>
    </lineage>
</organism>
<reference evidence="12" key="2">
    <citation type="submission" date="2020-05" db="UniProtKB">
        <authorList>
            <consortium name="EnsemblMetazoa"/>
        </authorList>
    </citation>
    <scope>IDENTIFICATION</scope>
    <source>
        <strain evidence="12">wikel</strain>
    </source>
</reference>
<dbReference type="AlphaFoldDB" id="B7QA67"/>
<evidence type="ECO:0000256" key="2">
    <source>
        <dbReference type="ARBA" id="ARBA00006118"/>
    </source>
</evidence>
<dbReference type="GO" id="GO:0005524">
    <property type="term" value="F:ATP binding"/>
    <property type="evidence" value="ECO:0007669"/>
    <property type="project" value="UniProtKB-KW"/>
</dbReference>
<dbReference type="PROSITE" id="PS51221">
    <property type="entry name" value="TTL"/>
    <property type="match status" value="1"/>
</dbReference>
<evidence type="ECO:0000313" key="13">
    <source>
        <dbReference type="Proteomes" id="UP000001555"/>
    </source>
</evidence>
<keyword evidence="8" id="KW-0969">Cilium</keyword>
<keyword evidence="7" id="KW-0067">ATP-binding</keyword>
<dbReference type="GO" id="GO:0007288">
    <property type="term" value="P:sperm axoneme assembly"/>
    <property type="evidence" value="ECO:0000318"/>
    <property type="project" value="GO_Central"/>
</dbReference>
<keyword evidence="5" id="KW-0493">Microtubule</keyword>
<evidence type="ECO:0000256" key="7">
    <source>
        <dbReference type="ARBA" id="ARBA00022840"/>
    </source>
</evidence>
<dbReference type="VEuPathDB" id="VectorBase:ISCW013298"/>
<dbReference type="GO" id="GO:0015631">
    <property type="term" value="F:tubulin binding"/>
    <property type="evidence" value="ECO:0000318"/>
    <property type="project" value="GO_Central"/>
</dbReference>
<dbReference type="OrthoDB" id="202825at2759"/>
<dbReference type="FunCoup" id="B7QA67">
    <property type="interactions" value="25"/>
</dbReference>
<dbReference type="GO" id="GO:0070740">
    <property type="term" value="F:tubulin-glutamic acid ligase activity"/>
    <property type="evidence" value="ECO:0000318"/>
    <property type="project" value="GO_Central"/>
</dbReference>
<evidence type="ECO:0000256" key="10">
    <source>
        <dbReference type="ARBA" id="ARBA00023273"/>
    </source>
</evidence>
<dbReference type="InParanoid" id="B7QA67"/>
<reference evidence="11 13" key="1">
    <citation type="submission" date="2008-03" db="EMBL/GenBank/DDBJ databases">
        <title>Annotation of Ixodes scapularis.</title>
        <authorList>
            <consortium name="Ixodes scapularis Genome Project Consortium"/>
            <person name="Caler E."/>
            <person name="Hannick L.I."/>
            <person name="Bidwell S."/>
            <person name="Joardar V."/>
            <person name="Thiagarajan M."/>
            <person name="Amedeo P."/>
            <person name="Galinsky K.J."/>
            <person name="Schobel S."/>
            <person name="Inman J."/>
            <person name="Hostetler J."/>
            <person name="Miller J."/>
            <person name="Hammond M."/>
            <person name="Megy K."/>
            <person name="Lawson D."/>
            <person name="Kodira C."/>
            <person name="Sutton G."/>
            <person name="Meyer J."/>
            <person name="Hill C.A."/>
            <person name="Birren B."/>
            <person name="Nene V."/>
            <person name="Collins F."/>
            <person name="Alarcon-Chaidez F."/>
            <person name="Wikel S."/>
            <person name="Strausberg R."/>
        </authorList>
    </citation>
    <scope>NUCLEOTIDE SEQUENCE [LARGE SCALE GENOMIC DNA]</scope>
    <source>
        <strain evidence="13">Wikel</strain>
        <strain evidence="11">Wikel colony</strain>
    </source>
</reference>
<evidence type="ECO:0000256" key="6">
    <source>
        <dbReference type="ARBA" id="ARBA00022741"/>
    </source>
</evidence>
<dbReference type="PaxDb" id="6945-B7QA67"/>
<evidence type="ECO:0000256" key="8">
    <source>
        <dbReference type="ARBA" id="ARBA00023069"/>
    </source>
</evidence>
<evidence type="ECO:0000256" key="3">
    <source>
        <dbReference type="ARBA" id="ARBA00022490"/>
    </source>
</evidence>
<dbReference type="Pfam" id="PF03133">
    <property type="entry name" value="TTL"/>
    <property type="match status" value="1"/>
</dbReference>
<evidence type="ECO:0008006" key="14">
    <source>
        <dbReference type="Google" id="ProtNLM"/>
    </source>
</evidence>
<accession>B7QA67</accession>
<dbReference type="STRING" id="6945.B7QA67"/>
<keyword evidence="4" id="KW-0436">Ligase</keyword>
<dbReference type="VEuPathDB" id="VectorBase:ISCI013298"/>
<keyword evidence="3" id="KW-0963">Cytoplasm</keyword>
<evidence type="ECO:0000256" key="1">
    <source>
        <dbReference type="ARBA" id="ARBA00004120"/>
    </source>
</evidence>
<evidence type="ECO:0000256" key="5">
    <source>
        <dbReference type="ARBA" id="ARBA00022701"/>
    </source>
</evidence>
<name>B7QA67_IXOSC</name>
<keyword evidence="9" id="KW-0206">Cytoskeleton</keyword>
<dbReference type="Proteomes" id="UP000001555">
    <property type="component" value="Unassembled WGS sequence"/>
</dbReference>
<sequence length="363" mass="41459">MSVLAKRNWLRVEPDQDWNIYWASVAGVRAVFSADYGSRLSDHQRINHFATHYELTRKDLMAKHMKRYRRELNKNSADGESSGPIPDLVPPTFVLPRDYNMFVDEFRKTAPSMWIVKPCGKAQGVGISLVNKPSQVKGLLNSWDSQGTKEPHVVCRYLERPLLIGGRKFDLRLYALVTSFRPLRAYLYRRGFCRLCQLHYSLQDLTDPLVHLTNVSVQRQGGRYNSQHGGKWDLRSLELWVCGTRGSQAANKLWQDLRQVVAHSLRAVAGTMLSDWHCFECYGYDILLDEQLRPWLLEVNASPSLTCSTPGDWVLKETMLDDLFEIVAPHGELRSARNAVPEPDRQGDFELLLPEDAAATSKS</sequence>
<dbReference type="EnsemblMetazoa" id="ISCW013298-RA">
    <property type="protein sequence ID" value="ISCW013298-PA"/>
    <property type="gene ID" value="ISCW013298"/>
</dbReference>
<dbReference type="EMBL" id="DS892726">
    <property type="protein sequence ID" value="EEC15739.1"/>
    <property type="molecule type" value="Genomic_DNA"/>
</dbReference>
<evidence type="ECO:0000256" key="9">
    <source>
        <dbReference type="ARBA" id="ARBA00023212"/>
    </source>
</evidence>
<keyword evidence="6" id="KW-0547">Nucleotide-binding</keyword>
<comment type="similarity">
    <text evidence="2">Belongs to the tubulin polyglutamylase family.</text>
</comment>
<keyword evidence="13" id="KW-1185">Reference proteome</keyword>
<evidence type="ECO:0000313" key="12">
    <source>
        <dbReference type="EnsemblMetazoa" id="ISCW013298-PA"/>
    </source>
</evidence>
<dbReference type="InterPro" id="IPR004344">
    <property type="entry name" value="TTL/TTLL_fam"/>
</dbReference>
<evidence type="ECO:0000313" key="11">
    <source>
        <dbReference type="EMBL" id="EEC15739.1"/>
    </source>
</evidence>
<gene>
    <name evidence="12" type="primary">8038194</name>
    <name evidence="11" type="ORF">IscW_ISCW013298</name>
</gene>
<dbReference type="PANTHER" id="PTHR12241">
    <property type="entry name" value="TUBULIN POLYGLUTAMYLASE"/>
    <property type="match status" value="1"/>
</dbReference>
<evidence type="ECO:0000256" key="4">
    <source>
        <dbReference type="ARBA" id="ARBA00022598"/>
    </source>
</evidence>
<dbReference type="SUPFAM" id="SSF56059">
    <property type="entry name" value="Glutathione synthetase ATP-binding domain-like"/>
    <property type="match status" value="1"/>
</dbReference>